<evidence type="ECO:0000256" key="1">
    <source>
        <dbReference type="SAM" id="MobiDB-lite"/>
    </source>
</evidence>
<accession>A0A453DH52</accession>
<organism evidence="2 3">
    <name type="scientific">Aegilops tauschii subsp. strangulata</name>
    <name type="common">Goatgrass</name>
    <dbReference type="NCBI Taxonomy" id="200361"/>
    <lineage>
        <taxon>Eukaryota</taxon>
        <taxon>Viridiplantae</taxon>
        <taxon>Streptophyta</taxon>
        <taxon>Embryophyta</taxon>
        <taxon>Tracheophyta</taxon>
        <taxon>Spermatophyta</taxon>
        <taxon>Magnoliopsida</taxon>
        <taxon>Liliopsida</taxon>
        <taxon>Poales</taxon>
        <taxon>Poaceae</taxon>
        <taxon>BOP clade</taxon>
        <taxon>Pooideae</taxon>
        <taxon>Triticodae</taxon>
        <taxon>Triticeae</taxon>
        <taxon>Triticinae</taxon>
        <taxon>Aegilops</taxon>
    </lineage>
</organism>
<evidence type="ECO:0000313" key="3">
    <source>
        <dbReference type="Proteomes" id="UP000015105"/>
    </source>
</evidence>
<reference evidence="2" key="4">
    <citation type="submission" date="2019-03" db="UniProtKB">
        <authorList>
            <consortium name="EnsemblPlants"/>
        </authorList>
    </citation>
    <scope>IDENTIFICATION</scope>
</reference>
<reference evidence="3" key="2">
    <citation type="journal article" date="2017" name="Nat. Plants">
        <title>The Aegilops tauschii genome reveals multiple impacts of transposons.</title>
        <authorList>
            <person name="Zhao G."/>
            <person name="Zou C."/>
            <person name="Li K."/>
            <person name="Wang K."/>
            <person name="Li T."/>
            <person name="Gao L."/>
            <person name="Zhang X."/>
            <person name="Wang H."/>
            <person name="Yang Z."/>
            <person name="Liu X."/>
            <person name="Jiang W."/>
            <person name="Mao L."/>
            <person name="Kong X."/>
            <person name="Jiao Y."/>
            <person name="Jia J."/>
        </authorList>
    </citation>
    <scope>NUCLEOTIDE SEQUENCE [LARGE SCALE GENOMIC DNA]</scope>
    <source>
        <strain evidence="3">cv. AL8/78</strain>
    </source>
</reference>
<evidence type="ECO:0000313" key="2">
    <source>
        <dbReference type="EnsemblPlants" id="AET2Gv21238500.43"/>
    </source>
</evidence>
<protein>
    <submittedName>
        <fullName evidence="2">Uncharacterized protein</fullName>
    </submittedName>
</protein>
<reference evidence="3" key="1">
    <citation type="journal article" date="2014" name="Science">
        <title>Ancient hybridizations among the ancestral genomes of bread wheat.</title>
        <authorList>
            <consortium name="International Wheat Genome Sequencing Consortium,"/>
            <person name="Marcussen T."/>
            <person name="Sandve S.R."/>
            <person name="Heier L."/>
            <person name="Spannagl M."/>
            <person name="Pfeifer M."/>
            <person name="Jakobsen K.S."/>
            <person name="Wulff B.B."/>
            <person name="Steuernagel B."/>
            <person name="Mayer K.F."/>
            <person name="Olsen O.A."/>
        </authorList>
    </citation>
    <scope>NUCLEOTIDE SEQUENCE [LARGE SCALE GENOMIC DNA]</scope>
    <source>
        <strain evidence="3">cv. AL8/78</strain>
    </source>
</reference>
<proteinExistence type="predicted"/>
<sequence>ARQGQIRTPTARAREPSTATATATPKVEPCSPLRSTESRLAGRPATF</sequence>
<dbReference type="EnsemblPlants" id="AET2Gv21238500.43">
    <property type="protein sequence ID" value="AET2Gv21238500.43"/>
    <property type="gene ID" value="AET2Gv21238500"/>
</dbReference>
<dbReference type="Gramene" id="AET2Gv21238500.43">
    <property type="protein sequence ID" value="AET2Gv21238500.43"/>
    <property type="gene ID" value="AET2Gv21238500"/>
</dbReference>
<dbReference type="Proteomes" id="UP000015105">
    <property type="component" value="Chromosome 2D"/>
</dbReference>
<feature type="region of interest" description="Disordered" evidence="1">
    <location>
        <begin position="1"/>
        <end position="47"/>
    </location>
</feature>
<reference evidence="2" key="3">
    <citation type="journal article" date="2017" name="Nature">
        <title>Genome sequence of the progenitor of the wheat D genome Aegilops tauschii.</title>
        <authorList>
            <person name="Luo M.C."/>
            <person name="Gu Y.Q."/>
            <person name="Puiu D."/>
            <person name="Wang H."/>
            <person name="Twardziok S.O."/>
            <person name="Deal K.R."/>
            <person name="Huo N."/>
            <person name="Zhu T."/>
            <person name="Wang L."/>
            <person name="Wang Y."/>
            <person name="McGuire P.E."/>
            <person name="Liu S."/>
            <person name="Long H."/>
            <person name="Ramasamy R.K."/>
            <person name="Rodriguez J.C."/>
            <person name="Van S.L."/>
            <person name="Yuan L."/>
            <person name="Wang Z."/>
            <person name="Xia Z."/>
            <person name="Xiao L."/>
            <person name="Anderson O.D."/>
            <person name="Ouyang S."/>
            <person name="Liang Y."/>
            <person name="Zimin A.V."/>
            <person name="Pertea G."/>
            <person name="Qi P."/>
            <person name="Bennetzen J.L."/>
            <person name="Dai X."/>
            <person name="Dawson M.W."/>
            <person name="Muller H.G."/>
            <person name="Kugler K."/>
            <person name="Rivarola-Duarte L."/>
            <person name="Spannagl M."/>
            <person name="Mayer K.F.X."/>
            <person name="Lu F.H."/>
            <person name="Bevan M.W."/>
            <person name="Leroy P."/>
            <person name="Li P."/>
            <person name="You F.M."/>
            <person name="Sun Q."/>
            <person name="Liu Z."/>
            <person name="Lyons E."/>
            <person name="Wicker T."/>
            <person name="Salzberg S.L."/>
            <person name="Devos K.M."/>
            <person name="Dvorak J."/>
        </authorList>
    </citation>
    <scope>NUCLEOTIDE SEQUENCE [LARGE SCALE GENOMIC DNA]</scope>
    <source>
        <strain evidence="2">cv. AL8/78</strain>
    </source>
</reference>
<reference evidence="2" key="5">
    <citation type="journal article" date="2021" name="G3 (Bethesda)">
        <title>Aegilops tauschii genome assembly Aet v5.0 features greater sequence contiguity and improved annotation.</title>
        <authorList>
            <person name="Wang L."/>
            <person name="Zhu T."/>
            <person name="Rodriguez J.C."/>
            <person name="Deal K.R."/>
            <person name="Dubcovsky J."/>
            <person name="McGuire P.E."/>
            <person name="Lux T."/>
            <person name="Spannagl M."/>
            <person name="Mayer K.F.X."/>
            <person name="Baldrich P."/>
            <person name="Meyers B.C."/>
            <person name="Huo N."/>
            <person name="Gu Y.Q."/>
            <person name="Zhou H."/>
            <person name="Devos K.M."/>
            <person name="Bennetzen J.L."/>
            <person name="Unver T."/>
            <person name="Budak H."/>
            <person name="Gulick P.J."/>
            <person name="Galiba G."/>
            <person name="Kalapos B."/>
            <person name="Nelson D.R."/>
            <person name="Li P."/>
            <person name="You F.M."/>
            <person name="Luo M.C."/>
            <person name="Dvorak J."/>
        </authorList>
    </citation>
    <scope>NUCLEOTIDE SEQUENCE [LARGE SCALE GENOMIC DNA]</scope>
    <source>
        <strain evidence="2">cv. AL8/78</strain>
    </source>
</reference>
<keyword evidence="3" id="KW-1185">Reference proteome</keyword>
<dbReference type="AlphaFoldDB" id="A0A453DH52"/>
<name>A0A453DH52_AEGTS</name>